<comment type="caution">
    <text evidence="15">The sequence shown here is derived from an EMBL/GenBank/DDBJ whole genome shotgun (WGS) entry which is preliminary data.</text>
</comment>
<comment type="similarity">
    <text evidence="3">Belongs to the peptidase M1 family.</text>
</comment>
<dbReference type="PRINTS" id="PR00756">
    <property type="entry name" value="ALADIPTASE"/>
</dbReference>
<keyword evidence="6" id="KW-0645">Protease</keyword>
<dbReference type="Pfam" id="PF01433">
    <property type="entry name" value="Peptidase_M1"/>
    <property type="match status" value="1"/>
</dbReference>
<dbReference type="EMBL" id="JARAYU010000006">
    <property type="protein sequence ID" value="MDX3702112.1"/>
    <property type="molecule type" value="Genomic_DNA"/>
</dbReference>
<feature type="domain" description="Peptidase M1 membrane alanine aminopeptidase" evidence="13">
    <location>
        <begin position="351"/>
        <end position="503"/>
    </location>
</feature>
<dbReference type="PROSITE" id="PS51257">
    <property type="entry name" value="PROKAR_LIPOPROTEIN"/>
    <property type="match status" value="1"/>
</dbReference>
<keyword evidence="16" id="KW-1185">Reference proteome</keyword>
<dbReference type="InterPro" id="IPR001930">
    <property type="entry name" value="Peptidase_M1"/>
</dbReference>
<evidence type="ECO:0000256" key="4">
    <source>
        <dbReference type="ARBA" id="ARBA00012564"/>
    </source>
</evidence>
<dbReference type="Gene3D" id="2.60.40.1730">
    <property type="entry name" value="tricorn interacting facor f3 domain"/>
    <property type="match status" value="1"/>
</dbReference>
<evidence type="ECO:0000256" key="3">
    <source>
        <dbReference type="ARBA" id="ARBA00010136"/>
    </source>
</evidence>
<organism evidence="15 16">
    <name type="scientific">Streptomyces europaeiscabiei</name>
    <dbReference type="NCBI Taxonomy" id="146819"/>
    <lineage>
        <taxon>Bacteria</taxon>
        <taxon>Bacillati</taxon>
        <taxon>Actinomycetota</taxon>
        <taxon>Actinomycetes</taxon>
        <taxon>Kitasatosporales</taxon>
        <taxon>Streptomycetaceae</taxon>
        <taxon>Streptomyces</taxon>
    </lineage>
</organism>
<reference evidence="15 16" key="1">
    <citation type="journal article" date="2023" name="Microb. Genom.">
        <title>Mesoterricola silvestris gen. nov., sp. nov., Mesoterricola sediminis sp. nov., Geothrix oryzae sp. nov., Geothrix edaphica sp. nov., Geothrix rubra sp. nov., and Geothrix limicola sp. nov., six novel members of Acidobacteriota isolated from soils.</title>
        <authorList>
            <person name="Weisberg A.J."/>
            <person name="Pearce E."/>
            <person name="Kramer C.G."/>
            <person name="Chang J.H."/>
            <person name="Clarke C.R."/>
        </authorList>
    </citation>
    <scope>NUCLEOTIDE SEQUENCE [LARGE SCALE GENOMIC DNA]</scope>
    <source>
        <strain evidence="15 16">ID09-01A</strain>
    </source>
</reference>
<evidence type="ECO:0000313" key="15">
    <source>
        <dbReference type="EMBL" id="MDX3702112.1"/>
    </source>
</evidence>
<dbReference type="PANTHER" id="PTHR11533:SF297">
    <property type="entry name" value="AMINOPEPTIDASE N"/>
    <property type="match status" value="1"/>
</dbReference>
<evidence type="ECO:0000256" key="10">
    <source>
        <dbReference type="ARBA" id="ARBA00023049"/>
    </source>
</evidence>
<evidence type="ECO:0000256" key="11">
    <source>
        <dbReference type="ARBA" id="ARBA00029811"/>
    </source>
</evidence>
<dbReference type="PANTHER" id="PTHR11533">
    <property type="entry name" value="PROTEASE M1 ZINC METALLOPROTEASE"/>
    <property type="match status" value="1"/>
</dbReference>
<evidence type="ECO:0000256" key="12">
    <source>
        <dbReference type="ARBA" id="ARBA00031533"/>
    </source>
</evidence>
<dbReference type="EC" id="3.4.11.2" evidence="4"/>
<evidence type="ECO:0000256" key="2">
    <source>
        <dbReference type="ARBA" id="ARBA00001947"/>
    </source>
</evidence>
<dbReference type="SUPFAM" id="SSF63737">
    <property type="entry name" value="Leukotriene A4 hydrolase N-terminal domain"/>
    <property type="match status" value="1"/>
</dbReference>
<evidence type="ECO:0000256" key="7">
    <source>
        <dbReference type="ARBA" id="ARBA00022723"/>
    </source>
</evidence>
<evidence type="ECO:0000313" key="16">
    <source>
        <dbReference type="Proteomes" id="UP001271274"/>
    </source>
</evidence>
<dbReference type="SUPFAM" id="SSF55486">
    <property type="entry name" value="Metalloproteases ('zincins'), catalytic domain"/>
    <property type="match status" value="1"/>
</dbReference>
<evidence type="ECO:0000256" key="5">
    <source>
        <dbReference type="ARBA" id="ARBA00015611"/>
    </source>
</evidence>
<dbReference type="InterPro" id="IPR027268">
    <property type="entry name" value="Peptidase_M4/M1_CTD_sf"/>
</dbReference>
<dbReference type="InterPro" id="IPR045357">
    <property type="entry name" value="Aminopeptidase_N-like_N"/>
</dbReference>
<name>A0ABU4NHM8_9ACTN</name>
<comment type="cofactor">
    <cofactor evidence="2">
        <name>Zn(2+)</name>
        <dbReference type="ChEBI" id="CHEBI:29105"/>
    </cofactor>
</comment>
<dbReference type="InterPro" id="IPR050344">
    <property type="entry name" value="Peptidase_M1_aminopeptidases"/>
</dbReference>
<evidence type="ECO:0000256" key="9">
    <source>
        <dbReference type="ARBA" id="ARBA00022833"/>
    </source>
</evidence>
<protein>
    <recommendedName>
        <fullName evidence="5">Aminopeptidase N</fullName>
        <ecNumber evidence="4">3.4.11.2</ecNumber>
    </recommendedName>
    <alternativeName>
        <fullName evidence="11">Alanine aminopeptidase</fullName>
    </alternativeName>
    <alternativeName>
        <fullName evidence="12">Lysyl aminopeptidase</fullName>
    </alternativeName>
</protein>
<dbReference type="Pfam" id="PF17900">
    <property type="entry name" value="Peptidase_M1_N"/>
    <property type="match status" value="1"/>
</dbReference>
<dbReference type="CDD" id="cd09603">
    <property type="entry name" value="M1_APN_like"/>
    <property type="match status" value="1"/>
</dbReference>
<evidence type="ECO:0000259" key="14">
    <source>
        <dbReference type="Pfam" id="PF17900"/>
    </source>
</evidence>
<dbReference type="RefSeq" id="WP_319062467.1">
    <property type="nucleotide sequence ID" value="NZ_JARAYT010000006.1"/>
</dbReference>
<dbReference type="Proteomes" id="UP001271274">
    <property type="component" value="Unassembled WGS sequence"/>
</dbReference>
<keyword evidence="9" id="KW-0862">Zinc</keyword>
<dbReference type="InterPro" id="IPR042097">
    <property type="entry name" value="Aminopeptidase_N-like_N_sf"/>
</dbReference>
<comment type="catalytic activity">
    <reaction evidence="1">
        <text>Release of an N-terminal amino acid, Xaa-|-Yaa- from a peptide, amide or arylamide. Xaa is preferably Ala, but may be most amino acids including Pro (slow action). When a terminal hydrophobic residue is followed by a prolyl residue, the two may be released as an intact Xaa-Pro dipeptide.</text>
        <dbReference type="EC" id="3.4.11.2"/>
    </reaction>
</comment>
<evidence type="ECO:0000259" key="13">
    <source>
        <dbReference type="Pfam" id="PF01433"/>
    </source>
</evidence>
<gene>
    <name evidence="15" type="ORF">PV662_20500</name>
</gene>
<keyword evidence="10" id="KW-0482">Metalloprotease</keyword>
<accession>A0ABU4NHM8</accession>
<dbReference type="Gene3D" id="1.10.390.10">
    <property type="entry name" value="Neutral Protease Domain 2"/>
    <property type="match status" value="1"/>
</dbReference>
<dbReference type="InterPro" id="IPR014782">
    <property type="entry name" value="Peptidase_M1_dom"/>
</dbReference>
<proteinExistence type="inferred from homology"/>
<evidence type="ECO:0000256" key="6">
    <source>
        <dbReference type="ARBA" id="ARBA00022670"/>
    </source>
</evidence>
<sequence>MVSCPHRIPDVSRSAPVVPAALLTVALALTLTSCTGGGGTAEESRGSAGLRDPYFPKLGNGGYDVTHYALTLGYEPPADTDTEADAHLRATAVITARATRNLGSFNLDLKGMDVESVTVEGAAARWKRAGQELTVTPENGLREGETFRTTVRYSGAPATITDPDGSREGWLPTADGALALGEPAGSMTWFPGNHHPSDKATYDITVTVPEGLRAVSNGELRSESTKSGRTSYSWHTAEPMASYVATIAIGTYEIRHSTVRVGEGEGEDTGADEGEGTGAGRLPVYVAVDPAQAEDSRAVLGRIPEVIAWAEGNFGPYPFSSTGAIVERPEDVAYALETQNRPVFPGAPDLSLLVHELAHQWYGDSVTPKSWRDMWLNEGFATYAEWLWEEDHGGDTAQEIFDALYEGDHHQDAASNEAVWDFPPAKPPSAARISDSPVYERGAMVLHKIREAVGDDAFFGLIRGWATAHRHGNADTADFTAYVEKFARKTAPDADLTPIWEEWLYGEGRPPEA</sequence>
<keyword evidence="7" id="KW-0479">Metal-binding</keyword>
<keyword evidence="8" id="KW-0378">Hydrolase</keyword>
<evidence type="ECO:0000256" key="8">
    <source>
        <dbReference type="ARBA" id="ARBA00022801"/>
    </source>
</evidence>
<evidence type="ECO:0000256" key="1">
    <source>
        <dbReference type="ARBA" id="ARBA00000098"/>
    </source>
</evidence>
<feature type="domain" description="Aminopeptidase N-like N-terminal" evidence="14">
    <location>
        <begin position="67"/>
        <end position="244"/>
    </location>
</feature>